<dbReference type="InterPro" id="IPR010621">
    <property type="entry name" value="DUF1214"/>
</dbReference>
<dbReference type="PROSITE" id="PS51257">
    <property type="entry name" value="PROKAR_LIPOPROTEIN"/>
    <property type="match status" value="1"/>
</dbReference>
<keyword evidence="4" id="KW-1185">Reference proteome</keyword>
<dbReference type="Gene3D" id="2.60.120.600">
    <property type="entry name" value="Domain of unknown function DUF1214, C-terminal domain"/>
    <property type="match status" value="1"/>
</dbReference>
<dbReference type="Pfam" id="PF06863">
    <property type="entry name" value="DUF1254"/>
    <property type="match status" value="1"/>
</dbReference>
<evidence type="ECO:0000313" key="4">
    <source>
        <dbReference type="Proteomes" id="UP001151079"/>
    </source>
</evidence>
<dbReference type="PANTHER" id="PTHR36509">
    <property type="entry name" value="BLL3101 PROTEIN"/>
    <property type="match status" value="1"/>
</dbReference>
<dbReference type="PANTHER" id="PTHR36509:SF2">
    <property type="entry name" value="BLL3101 PROTEIN"/>
    <property type="match status" value="1"/>
</dbReference>
<evidence type="ECO:0000259" key="1">
    <source>
        <dbReference type="Pfam" id="PF06742"/>
    </source>
</evidence>
<protein>
    <submittedName>
        <fullName evidence="3">DUF1254 domain-containing protein</fullName>
    </submittedName>
</protein>
<dbReference type="Gene3D" id="2.60.40.1610">
    <property type="entry name" value="Domain of unknown function DUF1254"/>
    <property type="match status" value="1"/>
</dbReference>
<organism evidence="3 4">
    <name type="scientific">Flavobacterium shii</name>
    <dbReference type="NCBI Taxonomy" id="2987687"/>
    <lineage>
        <taxon>Bacteria</taxon>
        <taxon>Pseudomonadati</taxon>
        <taxon>Bacteroidota</taxon>
        <taxon>Flavobacteriia</taxon>
        <taxon>Flavobacteriales</taxon>
        <taxon>Flavobacteriaceae</taxon>
        <taxon>Flavobacterium</taxon>
    </lineage>
</organism>
<feature type="domain" description="DUF1214" evidence="1">
    <location>
        <begin position="348"/>
        <end position="455"/>
    </location>
</feature>
<evidence type="ECO:0000313" key="3">
    <source>
        <dbReference type="EMBL" id="MCV9927164.1"/>
    </source>
</evidence>
<accession>A0A9X3C4A3</accession>
<evidence type="ECO:0000259" key="2">
    <source>
        <dbReference type="Pfam" id="PF06863"/>
    </source>
</evidence>
<gene>
    <name evidence="3" type="ORF">OIU83_05850</name>
</gene>
<sequence length="490" mass="54596">MKNFTLTFLIICLFIACKKDEQKESDAKKETTATDDNTIVKAAEAAYLYGLPLVLMDITRRQITNKEVANSMGAPMNQFSHKSAFPDVTLKNETFPNADTYSSSAWIDLRKEPLVLSVPDTYGRYYQFSIIDAYTNVFTSVGKRTTGTTAANFLITGPKSNEPVPIGMQELKSPTNMVRIVGRIQVNSYMDGLKVYKLQRQFRLVPLSSWTTDYIDPKGKFDSSVPKGTPTEIVSKIPVGEFFNYVNQLLVNNPPKAADAEAMKQFAMIGVKPGAKFNLSTFNASVQSILRTLPDKMLEEMNKAQAKTAQLENGWSPIDITLGAFGTNYEYRAVVSYAGLETNLPQDAIHSTCKVDEEGEKFNGANKYVIHFNKDEIPLTNAFWSLTMYDAKGFLIASQINRFSIGSRDPLNKNADGSIDIYFQRAYPGQMREKNWLPTPAGDFTIMLRVYAPKEEMIRGALKIPAIKKIVPIVPGTEPLPTVAPIPESE</sequence>
<name>A0A9X3C4A3_9FLAO</name>
<dbReference type="RefSeq" id="WP_264205338.1">
    <property type="nucleotide sequence ID" value="NZ_JAOZEW010000004.1"/>
</dbReference>
<dbReference type="AlphaFoldDB" id="A0A9X3C4A3"/>
<dbReference type="InterPro" id="IPR037050">
    <property type="entry name" value="DUF1254_sf"/>
</dbReference>
<comment type="caution">
    <text evidence="3">The sequence shown here is derived from an EMBL/GenBank/DDBJ whole genome shotgun (WGS) entry which is preliminary data.</text>
</comment>
<dbReference type="Pfam" id="PF06742">
    <property type="entry name" value="DUF1214"/>
    <property type="match status" value="1"/>
</dbReference>
<proteinExistence type="predicted"/>
<feature type="domain" description="DUF1254" evidence="2">
    <location>
        <begin position="76"/>
        <end position="206"/>
    </location>
</feature>
<dbReference type="SUPFAM" id="SSF160935">
    <property type="entry name" value="VPA0735-like"/>
    <property type="match status" value="1"/>
</dbReference>
<dbReference type="EMBL" id="JAOZEW010000004">
    <property type="protein sequence ID" value="MCV9927164.1"/>
    <property type="molecule type" value="Genomic_DNA"/>
</dbReference>
<dbReference type="Proteomes" id="UP001151079">
    <property type="component" value="Unassembled WGS sequence"/>
</dbReference>
<dbReference type="InterPro" id="IPR010679">
    <property type="entry name" value="DUF1254"/>
</dbReference>
<reference evidence="3" key="1">
    <citation type="submission" date="2022-10" db="EMBL/GenBank/DDBJ databases">
        <title>Two novel species of Flavobacterium.</title>
        <authorList>
            <person name="Liu Q."/>
            <person name="Xin Y.-H."/>
        </authorList>
    </citation>
    <scope>NUCLEOTIDE SEQUENCE</scope>
    <source>
        <strain evidence="3">LS1R49</strain>
    </source>
</reference>
<dbReference type="InterPro" id="IPR037049">
    <property type="entry name" value="DUF1214_C_sf"/>
</dbReference>